<accession>A0ACC1D349</accession>
<dbReference type="Proteomes" id="UP000824533">
    <property type="component" value="Linkage Group LG10"/>
</dbReference>
<evidence type="ECO:0000313" key="1">
    <source>
        <dbReference type="EMBL" id="KAJ0178271.1"/>
    </source>
</evidence>
<organism evidence="1 2">
    <name type="scientific">Dendrolimus kikuchii</name>
    <dbReference type="NCBI Taxonomy" id="765133"/>
    <lineage>
        <taxon>Eukaryota</taxon>
        <taxon>Metazoa</taxon>
        <taxon>Ecdysozoa</taxon>
        <taxon>Arthropoda</taxon>
        <taxon>Hexapoda</taxon>
        <taxon>Insecta</taxon>
        <taxon>Pterygota</taxon>
        <taxon>Neoptera</taxon>
        <taxon>Endopterygota</taxon>
        <taxon>Lepidoptera</taxon>
        <taxon>Glossata</taxon>
        <taxon>Ditrysia</taxon>
        <taxon>Bombycoidea</taxon>
        <taxon>Lasiocampidae</taxon>
        <taxon>Dendrolimus</taxon>
    </lineage>
</organism>
<protein>
    <submittedName>
        <fullName evidence="1">Uncharacterized protein</fullName>
    </submittedName>
</protein>
<dbReference type="EMBL" id="CM034396">
    <property type="protein sequence ID" value="KAJ0178271.1"/>
    <property type="molecule type" value="Genomic_DNA"/>
</dbReference>
<proteinExistence type="predicted"/>
<evidence type="ECO:0000313" key="2">
    <source>
        <dbReference type="Proteomes" id="UP000824533"/>
    </source>
</evidence>
<sequence>MDYFETPSGSDSDIESFETVESLRYLDIEELDEVEYALPASEAPTLAEVLSTEEEENYILKSQSKEEPSSCSALQVDFLQAVSQQLTQAQERSFAGAPTALSVGCDGKLTVGTAHGHLLTFFEQTLRWVCDSNTDRGAISCLAYNKESTRLLAGYARGLICQYDALRGTVLRRVTLGGEIWGTLKVTWAGHSGLALDTGGSVWLIKFSRPLGVRSARTSCLFSGARGEVVAMAARDARILALATLSRVIIVAGGHAAGLRVNGPPDTLPTLVWSETDDRILLCARATTLQWLSMTITGSAISLKPTQRIELKTTPLWLGWLGGNIAIFDADENLRLWGDNYDKPLDLSHIEPVYASVFFKGHWTDGRVSKAMCRAGASALGGACAVEGTFALLGRRGVVRVRPREALTRAHAFFASGRYSHALKLLCSAQGSAAKELSTKFIISISQRPHIVNNKQVADLAVKLCLKYDLSEELWGLLWEACSKENAFVEAVGDAAVRGDLSAAPPSPDSSQALIERLAEFEPELVERVVASLPLMSLDPHRASVFTRSKGLWRGVAAIAATLGGCGGAMRELMPYVDAECGRRRARGPGGACGCAGAALVVAAADALAGRGAGGRPLPEHARPSARHDALLALLASEAAFGGRSPLRVLVEHEAAAGVRLLEQCSRDPPFVGPLGKQNRLRVARALLAFSRDLHEPEDRIEILEFITGQLNAGVLPADQEVINGLQELAVVTEGERADRAWLATLGRVRPDPDRLRAQVDAAEGRPRMLWRLTATLQHSQTAFQHFFDITNPSSSDVDEFFEYLRSRIADDDIKSLLEAYLPALINLRPRAVAALVKTDFEPAVASYLKSYSDEHALEFGEALRETGRIRGAAAAAHLRNVCMMRPGDVDKFLAENCGFVRPEDALHIIKEVGPKEALPICLEATGDPKAALDALLELATSSEVGDAETRFITAAGELCARVSPTVPPSVAAGMWTQLLRTAKSTPPSVLLEAVSYLPLDETLGRNCDSPEIAVMILSCAANRKESWKCVSRIAGREAHDALARALAAAGRGCAVRGACRTCGRRLADGSGAVTGHCARATHAECAPEARCRACGHPAAGEPVVLPSRPPRRDQIQPADFDGLLLTAPPRPDLEGIV</sequence>
<keyword evidence="2" id="KW-1185">Reference proteome</keyword>
<comment type="caution">
    <text evidence="1">The sequence shown here is derived from an EMBL/GenBank/DDBJ whole genome shotgun (WGS) entry which is preliminary data.</text>
</comment>
<reference evidence="1 2" key="1">
    <citation type="journal article" date="2021" name="Front. Genet.">
        <title>Chromosome-Level Genome Assembly Reveals Significant Gene Expansion in the Toll and IMD Signaling Pathways of Dendrolimus kikuchii.</title>
        <authorList>
            <person name="Zhou J."/>
            <person name="Wu P."/>
            <person name="Xiong Z."/>
            <person name="Liu N."/>
            <person name="Zhao N."/>
            <person name="Ji M."/>
            <person name="Qiu Y."/>
            <person name="Yang B."/>
        </authorList>
    </citation>
    <scope>NUCLEOTIDE SEQUENCE [LARGE SCALE GENOMIC DNA]</scope>
    <source>
        <strain evidence="1">Ann1</strain>
    </source>
</reference>
<name>A0ACC1D349_9NEOP</name>
<gene>
    <name evidence="1" type="ORF">K1T71_006094</name>
</gene>